<dbReference type="Pfam" id="PF24434">
    <property type="entry name" value="DUF7557"/>
    <property type="match status" value="1"/>
</dbReference>
<proteinExistence type="predicted"/>
<evidence type="ECO:0000313" key="2">
    <source>
        <dbReference type="Proteomes" id="UP001524383"/>
    </source>
</evidence>
<evidence type="ECO:0008006" key="3">
    <source>
        <dbReference type="Google" id="ProtNLM"/>
    </source>
</evidence>
<dbReference type="EMBL" id="VOTZ01000007">
    <property type="protein sequence ID" value="MCQ1538235.1"/>
    <property type="molecule type" value="Genomic_DNA"/>
</dbReference>
<dbReference type="Proteomes" id="UP001524383">
    <property type="component" value="Unassembled WGS sequence"/>
</dbReference>
<gene>
    <name evidence="1" type="ORF">FTO68_04415</name>
</gene>
<dbReference type="InterPro" id="IPR055979">
    <property type="entry name" value="DUF7557"/>
</dbReference>
<dbReference type="RefSeq" id="WP_255332178.1">
    <property type="nucleotide sequence ID" value="NZ_VOTZ01000007.1"/>
</dbReference>
<organism evidence="1 2">
    <name type="scientific">Methanocalculus taiwanensis</name>
    <dbReference type="NCBI Taxonomy" id="106207"/>
    <lineage>
        <taxon>Archaea</taxon>
        <taxon>Methanobacteriati</taxon>
        <taxon>Methanobacteriota</taxon>
        <taxon>Stenosarchaea group</taxon>
        <taxon>Methanomicrobia</taxon>
        <taxon>Methanomicrobiales</taxon>
        <taxon>Methanocalculaceae</taxon>
        <taxon>Methanocalculus</taxon>
    </lineage>
</organism>
<dbReference type="AlphaFoldDB" id="A0ABD4TLS1"/>
<sequence>MPAITTIRISADLRDRLASLKVHPKEPFEDVIERLIKVAIDDEPLSDETIRAIGESLADIKAGRVQSLEDVADELGLLDA</sequence>
<comment type="caution">
    <text evidence="1">The sequence shown here is derived from an EMBL/GenBank/DDBJ whole genome shotgun (WGS) entry which is preliminary data.</text>
</comment>
<accession>A0ABD4TLS1</accession>
<keyword evidence="2" id="KW-1185">Reference proteome</keyword>
<name>A0ABD4TLS1_9EURY</name>
<evidence type="ECO:0000313" key="1">
    <source>
        <dbReference type="EMBL" id="MCQ1538235.1"/>
    </source>
</evidence>
<reference evidence="1 2" key="1">
    <citation type="submission" date="2019-08" db="EMBL/GenBank/DDBJ databases">
        <authorList>
            <person name="Chen S.-C."/>
            <person name="Lai M.-C."/>
            <person name="You Y.-T."/>
        </authorList>
    </citation>
    <scope>NUCLEOTIDE SEQUENCE [LARGE SCALE GENOMIC DNA]</scope>
    <source>
        <strain evidence="1 2">P2F9704a</strain>
    </source>
</reference>
<protein>
    <recommendedName>
        <fullName evidence="3">CopG family transcriptional regulator</fullName>
    </recommendedName>
</protein>